<proteinExistence type="predicted"/>
<comment type="caution">
    <text evidence="1">The sequence shown here is derived from an EMBL/GenBank/DDBJ whole genome shotgun (WGS) entry which is preliminary data.</text>
</comment>
<dbReference type="EMBL" id="PQXF01000033">
    <property type="protein sequence ID" value="PXF58710.1"/>
    <property type="molecule type" value="Genomic_DNA"/>
</dbReference>
<evidence type="ECO:0000313" key="1">
    <source>
        <dbReference type="EMBL" id="PXF58710.1"/>
    </source>
</evidence>
<accession>A0AC61L095</accession>
<reference evidence="1" key="1">
    <citation type="submission" date="2018-01" db="EMBL/GenBank/DDBJ databases">
        <authorList>
            <person name="Krukenberg V."/>
        </authorList>
    </citation>
    <scope>NUCLEOTIDE SEQUENCE</scope>
    <source>
        <strain evidence="1">E20ANME2</strain>
    </source>
</reference>
<evidence type="ECO:0000313" key="2">
    <source>
        <dbReference type="Proteomes" id="UP000248329"/>
    </source>
</evidence>
<protein>
    <submittedName>
        <fullName evidence="1">Uncharacterized protein</fullName>
    </submittedName>
</protein>
<name>A0AC61L095_9EURY</name>
<organism evidence="1 2">
    <name type="scientific">Candidatus Methanogaster sp</name>
    <dbReference type="NCBI Taxonomy" id="3386292"/>
    <lineage>
        <taxon>Archaea</taxon>
        <taxon>Methanobacteriati</taxon>
        <taxon>Methanobacteriota</taxon>
        <taxon>Stenosarchaea group</taxon>
        <taxon>Methanomicrobia</taxon>
        <taxon>Methanosarcinales</taxon>
        <taxon>ANME-2 cluster</taxon>
        <taxon>Candidatus Methanogasteraceae</taxon>
        <taxon>Candidatus Methanogaster</taxon>
    </lineage>
</organism>
<dbReference type="Proteomes" id="UP000248329">
    <property type="component" value="Unassembled WGS sequence"/>
</dbReference>
<sequence length="1216" mass="135747">MAGRRLKYYIDLIVVALLVGLCILFVLVEPFNETPLRIPFSLIILLFLPGYALIAAMFPKMGEISGIERFTLSIGLSIAITVFDGFAISVTPYLFRPVPLILTLSAITLFLLLVTVVTRALTRGDKRYFVDYQGFIESLRADDEKMSDIERMLFIALIGSIIIASSMLIYAKLTFEDEEFSALYILGPDGKAEGYHKELYIGEPSTITVGVENYEHATTDYTLQVKLGTGVLETRKISLAHKEKWLEDTTFVPDRTGDRLKLEFVLYKDGQSYRSVHLWVNSSINYNDTSSLLNYLIVPPDIPNGGMEENSSWVFRSNRNFTGGYSSVSHSSNHSYEIVSVNPEVGWYGEISQDIVSQKPGLAVLRFAVRDSILTNTTGYMLQVLLNDASVWECSAAKDMGWQQIKFPVMLQNASRLTMRVSSEKSNHNISVWWDDIEFETLTVVDVAYYEPSIIFGTPTDVSVVIDNYEPACKNYTLALKLGGELVAEMDANLKSCTKSMWNLTFTPRMIGSHLPLEFLLYKDGAVHRYDVKTVSSSVDYSNIDFAMNYSVTPPRIHNSDMEYNGYWEYMGKGNFTGTYTNATSTLGYRSYEIATSENSSTVPGDFGAISQEIAGTEGIVLLTFDVRDSQTSDTEGRHKKQVLLSDIPIWEDDASGDEGWQRVEVPVMLASNNTLTLRAYGVAGGADFQVWWDNVKFKKFEGEAERETKVAGYVPSVQISGIPMPIHTGSTLTLTGSNCDQLNSDESLTLYFSDNGVVEPGNATYNISVRSDRGIHYLGKKYTVPGSKPDLLLPMIADDRSRTVRINKTWELGDGHNLSLRSVDLGVDGAQDTALLELSRYDEILDSDVAGVDGIFEYRTDVVSVGDDVCLFRCRVEEILLDTSVKIDDLYLYSDTPVPVRVGDRYGEFEIDKIYPDKIVFKNTGSIIFSGTCSILNDTIIFEVSDNRRYAYLYTTKTESGTYKLTGTPSSYTAKEGKWMNLTGNNHPAFSYDSDARRSYEELKVYFSDDLLIAEEGATYTATVIGNETGFLGAMRQSFNPDRADLLGKILVNESEEEVQLEIGESYVLDEGYLLTLRDIFVTGGTAWLELVKEGVVVESGACIEGGTFEYELYVTGRNVPIFECTTVTIFQDSKSGFILLKDIRQCSDDVEKLNVGKRYGTFKVSEIMVDRIVLTNRESITINDETSILGGWLKFDVSGNSVTPYVEKEIGGRI</sequence>
<gene>
    <name evidence="1" type="ORF">C4B59_12835</name>
</gene>